<evidence type="ECO:0000313" key="2">
    <source>
        <dbReference type="EMBL" id="PTB86295.1"/>
    </source>
</evidence>
<protein>
    <submittedName>
        <fullName evidence="2">Acriflavine resistance protein B</fullName>
    </submittedName>
</protein>
<feature type="transmembrane region" description="Helical" evidence="1">
    <location>
        <begin position="540"/>
        <end position="560"/>
    </location>
</feature>
<dbReference type="Gene3D" id="3.30.70.1440">
    <property type="entry name" value="Multidrug efflux transporter AcrB pore domain"/>
    <property type="match status" value="1"/>
</dbReference>
<dbReference type="SUPFAM" id="SSF82714">
    <property type="entry name" value="Multidrug efflux transporter AcrB TolC docking domain, DN and DC subdomains"/>
    <property type="match status" value="2"/>
</dbReference>
<keyword evidence="1" id="KW-0472">Membrane</keyword>
<feature type="transmembrane region" description="Helical" evidence="1">
    <location>
        <begin position="438"/>
        <end position="460"/>
    </location>
</feature>
<name>A0A2T4CXM5_9GAMM</name>
<dbReference type="PRINTS" id="PR00702">
    <property type="entry name" value="ACRIFLAVINRP"/>
</dbReference>
<feature type="transmembrane region" description="Helical" evidence="1">
    <location>
        <begin position="971"/>
        <end position="990"/>
    </location>
</feature>
<feature type="transmembrane region" description="Helical" evidence="1">
    <location>
        <begin position="899"/>
        <end position="918"/>
    </location>
</feature>
<dbReference type="AlphaFoldDB" id="A0A2T4CXM5"/>
<dbReference type="InterPro" id="IPR027463">
    <property type="entry name" value="AcrB_DN_DC_subdom"/>
</dbReference>
<dbReference type="Gene3D" id="1.20.1640.10">
    <property type="entry name" value="Multidrug efflux transporter AcrB transmembrane domain"/>
    <property type="match status" value="2"/>
</dbReference>
<feature type="transmembrane region" description="Helical" evidence="1">
    <location>
        <begin position="873"/>
        <end position="892"/>
    </location>
</feature>
<dbReference type="PANTHER" id="PTHR32063:SF33">
    <property type="entry name" value="RND SUPERFAMILY EFFLUX PUMP PERMEASE COMPONENT"/>
    <property type="match status" value="1"/>
</dbReference>
<keyword evidence="1" id="KW-0812">Transmembrane</keyword>
<dbReference type="Pfam" id="PF00873">
    <property type="entry name" value="ACR_tran"/>
    <property type="match status" value="1"/>
</dbReference>
<keyword evidence="1" id="KW-1133">Transmembrane helix</keyword>
<dbReference type="PANTHER" id="PTHR32063">
    <property type="match status" value="1"/>
</dbReference>
<organism evidence="2">
    <name type="scientific">Pseudidiomarina aestuarii</name>
    <dbReference type="NCBI Taxonomy" id="624146"/>
    <lineage>
        <taxon>Bacteria</taxon>
        <taxon>Pseudomonadati</taxon>
        <taxon>Pseudomonadota</taxon>
        <taxon>Gammaproteobacteria</taxon>
        <taxon>Alteromonadales</taxon>
        <taxon>Idiomarinaceae</taxon>
        <taxon>Pseudidiomarina</taxon>
    </lineage>
</organism>
<feature type="transmembrane region" description="Helical" evidence="1">
    <location>
        <begin position="344"/>
        <end position="377"/>
    </location>
</feature>
<feature type="transmembrane region" description="Helical" evidence="1">
    <location>
        <begin position="466"/>
        <end position="483"/>
    </location>
</feature>
<evidence type="ECO:0000256" key="1">
    <source>
        <dbReference type="SAM" id="Phobius"/>
    </source>
</evidence>
<dbReference type="GO" id="GO:0042910">
    <property type="term" value="F:xenobiotic transmembrane transporter activity"/>
    <property type="evidence" value="ECO:0007669"/>
    <property type="project" value="TreeGrafter"/>
</dbReference>
<dbReference type="SUPFAM" id="SSF82693">
    <property type="entry name" value="Multidrug efflux transporter AcrB pore domain, PN1, PN2, PC1 and PC2 subdomains"/>
    <property type="match status" value="1"/>
</dbReference>
<feature type="transmembrane region" description="Helical" evidence="1">
    <location>
        <begin position="930"/>
        <end position="950"/>
    </location>
</feature>
<reference evidence="2" key="1">
    <citation type="submission" date="2018-03" db="EMBL/GenBank/DDBJ databases">
        <title>Cross-interface Injection: A General Nanoliter Liquid Handling Method Applied to Single Cells Genome Amplification Automated Nanoliter Liquid Handling Applied to Single Cell Multiple Displacement Amplification.</title>
        <authorList>
            <person name="Yun J."/>
            <person name="Xu P."/>
            <person name="Xu J."/>
            <person name="Dai X."/>
            <person name="Wang Y."/>
            <person name="Zheng X."/>
            <person name="Cao C."/>
            <person name="Yi Q."/>
            <person name="Zhu Y."/>
            <person name="Wang L."/>
            <person name="Dong Z."/>
            <person name="Huang Y."/>
            <person name="Huang L."/>
            <person name="Du W."/>
        </authorList>
    </citation>
    <scope>NUCLEOTIDE SEQUENCE [LARGE SCALE GENOMIC DNA]</scope>
    <source>
        <strain evidence="2">Z-D3-2</strain>
    </source>
</reference>
<sequence length="1052" mass="115766">MSKLIGRSGIIGWFATNPVAANLLMLVVIILGLMSVGDLRKEAFPSSEPDSLTISISYDSGSAKLSEEGLAIKIEEQLEGIIGIKTITSESTRSGVTVTVEMQSGYDLDILMRDVKAQVDAISTFPTEAKNPVISKAEREEHAIWLQLYGDTDRHTLQQLAESLKADLLTKSTINRVTISGWLDPMMMIEIDDGRLQSYGLSLTDVENAINTNSSTPLTAVLRNESIYLQLNASEQAYLKEDFANIPLLTGDNGQQILLGDVADILDSFDDDTSILSRFQAKESIGVQVVTTGLDDIADSVADAYDVVEVWQNSNKLPAQVELATWYDRSTSIMDRLSLLIKNALTGIVLVFVLLAVFLNLTVAFWVAMGLPFVFLGTLFFMGDSYAGLSLNSFTTFGFLMALGIIVDDAVVVGESIYSVRSREGDTLRNTIKGTMRVAVPTMFGVFTTVVAFFALSQIEGRLGELYSQFAAVVAIALMMSLVESKLILPAHLAHLNTHKKPSQNILATGWRKVQQGADGGLQWFAEKIYQPAIEFGLRFRYGVIMVFMMIFIIVFSMPFNGNIRMSFFPSIPGDTVRASIAMHKDVSFGRTHETLLMMERTAYETDKALQADKDANTTGIANLQLISQADHSGGVTVELAENSPYDLVEFRREWEKRVGMPEAVRSLRIQSGRQADDALRVELRSNDDDVLTLAGAELYKLLEPMPGIIGLEDNLQPGQPQLQLKLNQQGRALGLSTDELARQILQGFSGQVVQRYQRNSDEIEVKVRYPEADRQNPADVLKSRVRLEDGTVIPLSSVADVSYGFTRDSITRIDAKRAIYLSADVDKDVLSVTEFVAQLKRDVVPQLEAKYPGLTIYFAGEAAEQEETQSSMLNLFLLAMLGIYMLLAIPLKSYIQPLLIMTAIPFGIVGALLGHWMNDLSLGILSLNGIIALSGVVVNDSLLLVSRFNDLKQEYTDIRQAIMLSARDRLRAVLLTSFTTFAGLMPLLGETSRQAQFLIPAAVSLAYGIMFATVITLILIPLLLMIQHDVAQYFHRGSKVVLPATEQGPAS</sequence>
<dbReference type="InterPro" id="IPR001036">
    <property type="entry name" value="Acrflvin-R"/>
</dbReference>
<dbReference type="EMBL" id="PYVN01000024">
    <property type="protein sequence ID" value="PTB86295.1"/>
    <property type="molecule type" value="Genomic_DNA"/>
</dbReference>
<dbReference type="SUPFAM" id="SSF82866">
    <property type="entry name" value="Multidrug efflux transporter AcrB transmembrane domain"/>
    <property type="match status" value="2"/>
</dbReference>
<gene>
    <name evidence="2" type="ORF">C9940_02985</name>
</gene>
<dbReference type="GO" id="GO:0005886">
    <property type="term" value="C:plasma membrane"/>
    <property type="evidence" value="ECO:0007669"/>
    <property type="project" value="TreeGrafter"/>
</dbReference>
<dbReference type="Gene3D" id="3.30.70.1430">
    <property type="entry name" value="Multidrug efflux transporter AcrB pore domain"/>
    <property type="match status" value="2"/>
</dbReference>
<feature type="transmembrane region" description="Helical" evidence="1">
    <location>
        <begin position="1002"/>
        <end position="1027"/>
    </location>
</feature>
<dbReference type="Gene3D" id="3.30.70.1320">
    <property type="entry name" value="Multidrug efflux transporter AcrB pore domain like"/>
    <property type="match status" value="1"/>
</dbReference>
<accession>A0A2T4CXM5</accession>
<proteinExistence type="predicted"/>
<comment type="caution">
    <text evidence="2">The sequence shown here is derived from an EMBL/GenBank/DDBJ whole genome shotgun (WGS) entry which is preliminary data.</text>
</comment>
<feature type="transmembrane region" description="Helical" evidence="1">
    <location>
        <begin position="20"/>
        <end position="39"/>
    </location>
</feature>
<dbReference type="Gene3D" id="3.30.2090.10">
    <property type="entry name" value="Multidrug efflux transporter AcrB TolC docking domain, DN and DC subdomains"/>
    <property type="match status" value="2"/>
</dbReference>